<dbReference type="KEGG" id="age:AA314_02741"/>
<evidence type="ECO:0000313" key="3">
    <source>
        <dbReference type="EMBL" id="REG24568.1"/>
    </source>
</evidence>
<evidence type="ECO:0000313" key="5">
    <source>
        <dbReference type="Proteomes" id="UP000256345"/>
    </source>
</evidence>
<dbReference type="RefSeq" id="WP_047855777.1">
    <property type="nucleotide sequence ID" value="NZ_CP011509.1"/>
</dbReference>
<feature type="region of interest" description="Disordered" evidence="1">
    <location>
        <begin position="29"/>
        <end position="60"/>
    </location>
</feature>
<evidence type="ECO:0000313" key="2">
    <source>
        <dbReference type="EMBL" id="AKJ01115.1"/>
    </source>
</evidence>
<dbReference type="Proteomes" id="UP000035579">
    <property type="component" value="Chromosome"/>
</dbReference>
<evidence type="ECO:0000256" key="1">
    <source>
        <dbReference type="SAM" id="MobiDB-lite"/>
    </source>
</evidence>
<dbReference type="AlphaFoldDB" id="A0AAC8Q4W6"/>
<dbReference type="PROSITE" id="PS51257">
    <property type="entry name" value="PROKAR_LIPOPROTEIN"/>
    <property type="match status" value="1"/>
</dbReference>
<dbReference type="EMBL" id="QUMU01000014">
    <property type="protein sequence ID" value="REG24568.1"/>
    <property type="molecule type" value="Genomic_DNA"/>
</dbReference>
<proteinExistence type="predicted"/>
<dbReference type="Proteomes" id="UP000256345">
    <property type="component" value="Unassembled WGS sequence"/>
</dbReference>
<accession>A0AAC8Q4W6</accession>
<name>A0AAC8Q4W6_9BACT</name>
<keyword evidence="5" id="KW-1185">Reference proteome</keyword>
<reference evidence="3 5" key="2">
    <citation type="submission" date="2018-08" db="EMBL/GenBank/DDBJ databases">
        <title>Genomic Encyclopedia of Archaeal and Bacterial Type Strains, Phase II (KMG-II): from individual species to whole genera.</title>
        <authorList>
            <person name="Goeker M."/>
        </authorList>
    </citation>
    <scope>NUCLEOTIDE SEQUENCE [LARGE SCALE GENOMIC DNA]</scope>
    <source>
        <strain evidence="3 5">DSM 2261</strain>
    </source>
</reference>
<evidence type="ECO:0000313" key="4">
    <source>
        <dbReference type="Proteomes" id="UP000035579"/>
    </source>
</evidence>
<gene>
    <name evidence="2" type="ORF">AA314_02741</name>
    <name evidence="3" type="ORF">ATI61_114176</name>
</gene>
<protein>
    <submittedName>
        <fullName evidence="2">Uncharacterized protein</fullName>
    </submittedName>
</protein>
<sequence>MQRRHKHFEWTWAAAGVFAVLGLLGACAPAEKPRPNPGTRMSSPAGSERPKGAPPVSFSAWGATDHEKAPFLVGMGPAMEGFGLKVEEVPLTREPKQDTIGASRVAYGKVVGGFGAPSHSSRAAEWSVSAR</sequence>
<dbReference type="EMBL" id="CP011509">
    <property type="protein sequence ID" value="AKJ01115.1"/>
    <property type="molecule type" value="Genomic_DNA"/>
</dbReference>
<reference evidence="2 4" key="1">
    <citation type="submission" date="2015-05" db="EMBL/GenBank/DDBJ databases">
        <title>Genome assembly of Archangium gephyra DSM 2261.</title>
        <authorList>
            <person name="Sharma G."/>
            <person name="Subramanian S."/>
        </authorList>
    </citation>
    <scope>NUCLEOTIDE SEQUENCE [LARGE SCALE GENOMIC DNA]</scope>
    <source>
        <strain evidence="2 4">DSM 2261</strain>
    </source>
</reference>
<organism evidence="2 4">
    <name type="scientific">Archangium gephyra</name>
    <dbReference type="NCBI Taxonomy" id="48"/>
    <lineage>
        <taxon>Bacteria</taxon>
        <taxon>Pseudomonadati</taxon>
        <taxon>Myxococcota</taxon>
        <taxon>Myxococcia</taxon>
        <taxon>Myxococcales</taxon>
        <taxon>Cystobacterineae</taxon>
        <taxon>Archangiaceae</taxon>
        <taxon>Archangium</taxon>
    </lineage>
</organism>